<reference evidence="2" key="1">
    <citation type="journal article" date="2015" name="Nature">
        <title>Complex archaea that bridge the gap between prokaryotes and eukaryotes.</title>
        <authorList>
            <person name="Spang A."/>
            <person name="Saw J.H."/>
            <person name="Jorgensen S.L."/>
            <person name="Zaremba-Niedzwiedzka K."/>
            <person name="Martijn J."/>
            <person name="Lind A.E."/>
            <person name="van Eijk R."/>
            <person name="Schleper C."/>
            <person name="Guy L."/>
            <person name="Ettema T.J."/>
        </authorList>
    </citation>
    <scope>NUCLEOTIDE SEQUENCE</scope>
</reference>
<dbReference type="AlphaFoldDB" id="A0A0F9CK34"/>
<accession>A0A0F9CK34</accession>
<dbReference type="InterPro" id="IPR044925">
    <property type="entry name" value="His-Me_finger_sf"/>
</dbReference>
<dbReference type="InterPro" id="IPR044930">
    <property type="entry name" value="Homing_endonuclease_His-Me"/>
</dbReference>
<feature type="domain" description="HNH nuclease" evidence="1">
    <location>
        <begin position="13"/>
        <end position="51"/>
    </location>
</feature>
<organism evidence="2">
    <name type="scientific">marine sediment metagenome</name>
    <dbReference type="NCBI Taxonomy" id="412755"/>
    <lineage>
        <taxon>unclassified sequences</taxon>
        <taxon>metagenomes</taxon>
        <taxon>ecological metagenomes</taxon>
    </lineage>
</organism>
<evidence type="ECO:0000313" key="2">
    <source>
        <dbReference type="EMBL" id="KKL49494.1"/>
    </source>
</evidence>
<name>A0A0F9CK34_9ZZZZ</name>
<dbReference type="EMBL" id="LAZR01032938">
    <property type="protein sequence ID" value="KKL49494.1"/>
    <property type="molecule type" value="Genomic_DNA"/>
</dbReference>
<evidence type="ECO:0000259" key="1">
    <source>
        <dbReference type="Pfam" id="PF13392"/>
    </source>
</evidence>
<comment type="caution">
    <text evidence="2">The sequence shown here is derived from an EMBL/GenBank/DDBJ whole genome shotgun (WGS) entry which is preliminary data.</text>
</comment>
<proteinExistence type="predicted"/>
<dbReference type="Gene3D" id="3.90.75.10">
    <property type="entry name" value="Homing Intron 3 (I-ppo) Encoded Endonuclease, Chain A"/>
    <property type="match status" value="1"/>
</dbReference>
<protein>
    <recommendedName>
        <fullName evidence="1">HNH nuclease domain-containing protein</fullName>
    </recommendedName>
</protein>
<dbReference type="InterPro" id="IPR003615">
    <property type="entry name" value="HNH_nuc"/>
</dbReference>
<dbReference type="GO" id="GO:0004519">
    <property type="term" value="F:endonuclease activity"/>
    <property type="evidence" value="ECO:0007669"/>
    <property type="project" value="InterPro"/>
</dbReference>
<dbReference type="Pfam" id="PF13392">
    <property type="entry name" value="HNH_3"/>
    <property type="match status" value="1"/>
</dbReference>
<gene>
    <name evidence="2" type="ORF">LCGC14_2314960</name>
</gene>
<dbReference type="SUPFAM" id="SSF54060">
    <property type="entry name" value="His-Me finger endonucleases"/>
    <property type="match status" value="1"/>
</dbReference>
<sequence>MIVIQNGTKIKMIYQKNIGNIPEGMFVCHKCDNPPCVNPNHLFLGTQKDNMADCVSKGRSAKGSKSGKSKLVEADVIAIRKMGNSGVARKVIAEQFHISATHVHALLSRKEWRHL</sequence>